<dbReference type="STRING" id="34475.A0A4Y9Z4W2"/>
<dbReference type="GO" id="GO:0006412">
    <property type="term" value="P:translation"/>
    <property type="evidence" value="ECO:0007669"/>
    <property type="project" value="UniProtKB-KW"/>
</dbReference>
<dbReference type="Gene3D" id="1.10.132.20">
    <property type="entry name" value="Ribosome-recycling factor"/>
    <property type="match status" value="1"/>
</dbReference>
<comment type="similarity">
    <text evidence="1">Belongs to the RRF family.</text>
</comment>
<comment type="caution">
    <text evidence="6">The sequence shown here is derived from an EMBL/GenBank/DDBJ whole genome shotgun (WGS) entry which is preliminary data.</text>
</comment>
<dbReference type="InterPro" id="IPR036191">
    <property type="entry name" value="RRF_sf"/>
</dbReference>
<dbReference type="InterPro" id="IPR002661">
    <property type="entry name" value="Ribosome_recyc_fac"/>
</dbReference>
<reference evidence="6 7" key="1">
    <citation type="submission" date="2019-01" db="EMBL/GenBank/DDBJ databases">
        <title>Genome sequencing of the rare red list fungi Fomitopsis rosea.</title>
        <authorList>
            <person name="Buettner E."/>
            <person name="Kellner H."/>
        </authorList>
    </citation>
    <scope>NUCLEOTIDE SEQUENCE [LARGE SCALE GENOMIC DNA]</scope>
    <source>
        <strain evidence="6 7">DSM 105464</strain>
    </source>
</reference>
<keyword evidence="2" id="KW-0648">Protein biosynthesis</keyword>
<sequence length="644" mass="70503">MSLPRICSASSRLRLIAPVRRPAIAISAQRRCYASKRKAEKEVKDGKGKHTHVVLTDTLVPGSQQKLAGEEYHRTEEKMKGLVERFRKDVAGMEMRASGRVTPEVLTPVRVTVPGHKGGDGLAHRLEELATVGVREGTTLLVTVFDEHTLKFVETAILDAKIQGVMPQRLDTRTLKIPMPKATVEARNNMVTAAQRQAEEVRQLVRKQHTASIKKGNYKKHAPELDEFQSLTNQYLAEIDKTVSDIKKSAGEDLAFLTDEQIIGRLLSPDPAKPVNFCRSTERHYQDFYGHSVTDNEDTTVCKTHMTLCQVAQVLQYDGNSELLAEHAIAIMFDGIPGAYVRRQNLGVMGLRQGDLEDPVGPIDCAVLSVPVEPSTPRSLEQLSGLPISAVNPALLLCAKGPARWLKSAEPQSGAPNEELTATLVRIARLAETSLASLVALGTPAASSTRDDAHSEAGGTMAPTAGTRTSEAVELGDCPLMTMALVYDSERVLLVAHIPYAAQDVADGRKYLSLVFDTLPFASRCSDRSIRQFIRQRYQVALALLSVQQHVLRMAAYMERCNWPMHVGTLTPTEPSVVAELATSHGFIPEAVANPEAVCAQSTEVVQAWSQETRSPEDIRVAPQQSQVAIERHALQSLIADSPF</sequence>
<accession>A0A4Y9Z4W2</accession>
<dbReference type="PANTHER" id="PTHR20982:SF3">
    <property type="entry name" value="MITOCHONDRIAL RIBOSOME RECYCLING FACTOR PSEUDO 1"/>
    <property type="match status" value="1"/>
</dbReference>
<dbReference type="SUPFAM" id="SSF55194">
    <property type="entry name" value="Ribosome recycling factor, RRF"/>
    <property type="match status" value="1"/>
</dbReference>
<dbReference type="PANTHER" id="PTHR20982">
    <property type="entry name" value="RIBOSOME RECYCLING FACTOR"/>
    <property type="match status" value="1"/>
</dbReference>
<comment type="function">
    <text evidence="3">Necessary for protein synthesis in mitochondria. Functions as a ribosome recycling factor in mitochondria.</text>
</comment>
<feature type="region of interest" description="Disordered" evidence="4">
    <location>
        <begin position="446"/>
        <end position="468"/>
    </location>
</feature>
<dbReference type="AlphaFoldDB" id="A0A4Y9Z4W2"/>
<dbReference type="GO" id="GO:0043023">
    <property type="term" value="F:ribosomal large subunit binding"/>
    <property type="evidence" value="ECO:0007669"/>
    <property type="project" value="TreeGrafter"/>
</dbReference>
<organism evidence="6 7">
    <name type="scientific">Rhodofomes roseus</name>
    <dbReference type="NCBI Taxonomy" id="34475"/>
    <lineage>
        <taxon>Eukaryota</taxon>
        <taxon>Fungi</taxon>
        <taxon>Dikarya</taxon>
        <taxon>Basidiomycota</taxon>
        <taxon>Agaricomycotina</taxon>
        <taxon>Agaricomycetes</taxon>
        <taxon>Polyporales</taxon>
        <taxon>Rhodofomes</taxon>
    </lineage>
</organism>
<proteinExistence type="inferred from homology"/>
<dbReference type="Proteomes" id="UP000298390">
    <property type="component" value="Unassembled WGS sequence"/>
</dbReference>
<dbReference type="GO" id="GO:0005739">
    <property type="term" value="C:mitochondrion"/>
    <property type="evidence" value="ECO:0007669"/>
    <property type="project" value="TreeGrafter"/>
</dbReference>
<dbReference type="Gene3D" id="3.30.1360.40">
    <property type="match status" value="1"/>
</dbReference>
<feature type="domain" description="Ribosome recycling factor" evidence="5">
    <location>
        <begin position="98"/>
        <end position="248"/>
    </location>
</feature>
<evidence type="ECO:0000256" key="4">
    <source>
        <dbReference type="SAM" id="MobiDB-lite"/>
    </source>
</evidence>
<protein>
    <recommendedName>
        <fullName evidence="5">Ribosome recycling factor domain-containing protein</fullName>
    </recommendedName>
</protein>
<gene>
    <name evidence="6" type="ORF">EVJ58_g761</name>
</gene>
<evidence type="ECO:0000259" key="5">
    <source>
        <dbReference type="Pfam" id="PF01765"/>
    </source>
</evidence>
<name>A0A4Y9Z4W2_9APHY</name>
<evidence type="ECO:0000256" key="2">
    <source>
        <dbReference type="ARBA" id="ARBA00022917"/>
    </source>
</evidence>
<dbReference type="InterPro" id="IPR023584">
    <property type="entry name" value="Ribosome_recyc_fac_dom"/>
</dbReference>
<dbReference type="EMBL" id="SEKV01000021">
    <property type="protein sequence ID" value="TFY68883.1"/>
    <property type="molecule type" value="Genomic_DNA"/>
</dbReference>
<evidence type="ECO:0000313" key="6">
    <source>
        <dbReference type="EMBL" id="TFY68883.1"/>
    </source>
</evidence>
<evidence type="ECO:0000256" key="3">
    <source>
        <dbReference type="ARBA" id="ARBA00024909"/>
    </source>
</evidence>
<dbReference type="Pfam" id="PF01765">
    <property type="entry name" value="RRF"/>
    <property type="match status" value="1"/>
</dbReference>
<evidence type="ECO:0000256" key="1">
    <source>
        <dbReference type="ARBA" id="ARBA00005912"/>
    </source>
</evidence>
<evidence type="ECO:0000313" key="7">
    <source>
        <dbReference type="Proteomes" id="UP000298390"/>
    </source>
</evidence>